<gene>
    <name evidence="1" type="ORF">UO65_2370</name>
</gene>
<dbReference type="AlphaFoldDB" id="W7IPQ4"/>
<dbReference type="Proteomes" id="UP000019277">
    <property type="component" value="Unassembled WGS sequence"/>
</dbReference>
<dbReference type="STRING" id="909613.UO65_2370"/>
<sequence length="364" mass="38854">MNRILDVIPALESDFRVQVVLGVPDTGYRWYGVEERVRALGGLVIPWTQAVRTRFDLVIAACNWGIAELDGPVVLMPHGAGSLRSRVGHDGGSGGHGLHPGELMRGDRVIPAALALATDDEVVALARSCPEAIPRSIVAGDPSFDRILAGVPYRGAYRNALGARPGQRVVVATTSWSEHSLFGNDPLVFSRLVEALPTEDYLVVAVLHPFIWRGYGRRQVLAWLAAARARGLVVLPPEEGWRAALAAADVVVGDHGSVLQYAAAIGVPTLMNTGSLVDVRPGSTADVVSRVASPLRLDRSLQAQVERAPAVRANEPDPEVVGLITTRPGAALGILRRTFYGLMGLSEPTHGVPVSPAPRPRPIR</sequence>
<reference evidence="1 2" key="1">
    <citation type="journal article" date="2014" name="Genome Announc.">
        <title>Draft Genome Sequence of the Antitrypanosomally Active Sponge-Associated Bacterium Actinokineospora sp. Strain EG49.</title>
        <authorList>
            <person name="Harjes J."/>
            <person name="Ryu T."/>
            <person name="Abdelmohsen U.R."/>
            <person name="Moitinho-Silva L."/>
            <person name="Horn H."/>
            <person name="Ravasi T."/>
            <person name="Hentschel U."/>
        </authorList>
    </citation>
    <scope>NUCLEOTIDE SEQUENCE [LARGE SCALE GENOMIC DNA]</scope>
    <source>
        <strain evidence="1 2">EG49</strain>
    </source>
</reference>
<proteinExistence type="predicted"/>
<evidence type="ECO:0000313" key="2">
    <source>
        <dbReference type="Proteomes" id="UP000019277"/>
    </source>
</evidence>
<evidence type="ECO:0000313" key="1">
    <source>
        <dbReference type="EMBL" id="EWC62383.1"/>
    </source>
</evidence>
<comment type="caution">
    <text evidence="1">The sequence shown here is derived from an EMBL/GenBank/DDBJ whole genome shotgun (WGS) entry which is preliminary data.</text>
</comment>
<protein>
    <submittedName>
        <fullName evidence="1">Uncharacterized protein</fullName>
    </submittedName>
</protein>
<organism evidence="1 2">
    <name type="scientific">Actinokineospora spheciospongiae</name>
    <dbReference type="NCBI Taxonomy" id="909613"/>
    <lineage>
        <taxon>Bacteria</taxon>
        <taxon>Bacillati</taxon>
        <taxon>Actinomycetota</taxon>
        <taxon>Actinomycetes</taxon>
        <taxon>Pseudonocardiales</taxon>
        <taxon>Pseudonocardiaceae</taxon>
        <taxon>Actinokineospora</taxon>
    </lineage>
</organism>
<dbReference type="PATRIC" id="fig|909613.9.peg.2377"/>
<accession>W7IPQ4</accession>
<dbReference type="EMBL" id="AYXG01000081">
    <property type="protein sequence ID" value="EWC62383.1"/>
    <property type="molecule type" value="Genomic_DNA"/>
</dbReference>
<dbReference type="eggNOG" id="COG0707">
    <property type="taxonomic scope" value="Bacteria"/>
</dbReference>
<dbReference type="SUPFAM" id="SSF53756">
    <property type="entry name" value="UDP-Glycosyltransferase/glycogen phosphorylase"/>
    <property type="match status" value="1"/>
</dbReference>
<name>W7IPQ4_9PSEU</name>
<keyword evidence="2" id="KW-1185">Reference proteome</keyword>